<dbReference type="Gene3D" id="2.60.40.10">
    <property type="entry name" value="Immunoglobulins"/>
    <property type="match status" value="3"/>
</dbReference>
<dbReference type="PANTHER" id="PTHR11860:SF118">
    <property type="entry name" value="CMRF35-LIKE MOLECULE 3-RELATED"/>
    <property type="match status" value="1"/>
</dbReference>
<dbReference type="Proteomes" id="UP000472265">
    <property type="component" value="Chromosome 15"/>
</dbReference>
<evidence type="ECO:0000259" key="4">
    <source>
        <dbReference type="SMART" id="SM00409"/>
    </source>
</evidence>
<dbReference type="InterPro" id="IPR003599">
    <property type="entry name" value="Ig_sub"/>
</dbReference>
<sequence length="380" mass="42720">MAVHLRILVILMGLTVNDGSLFVAGIHSITTISKVSVKAGGSISIPCLYELQYVSNVKYLCKGYSWTSCSYEVKTNTQSSGKFSISDDKIQRIFTVTMKDLKEQDSGYYWCAVEIKNGGDEKKYFQLSVTRVSEVSVKAGGSISIPCLYDSRYKNNVKYLCEGYYWNYCSYAVKTNSASSGKFSIADDKIQRIFTVMIKDLKEWDRGDYWCVVEINKGTDNGKYFHLSVTRGKISAHLKSFVKSCLFAEKHYRGSHCLLQNFCQSKVMIIHVKFGKVYIYHLYVDHQEITASIEDKITIKCHHSNRGVIKWCRLGSSCVTEPSGSIDGTAVTINRSAPNVFTVAMSELSTESSGWYLCVQGELQMPVHLTVTEKPTTVKL</sequence>
<dbReference type="SMART" id="SM00409">
    <property type="entry name" value="IG"/>
    <property type="match status" value="3"/>
</dbReference>
<dbReference type="Ensembl" id="ENSSAUT00010047148.1">
    <property type="protein sequence ID" value="ENSSAUP00010044837.1"/>
    <property type="gene ID" value="ENSSAUG00010018744.1"/>
</dbReference>
<feature type="domain" description="Immunoglobulin" evidence="4">
    <location>
        <begin position="132"/>
        <end position="230"/>
    </location>
</feature>
<dbReference type="GeneTree" id="ENSGT00950000182977"/>
<feature type="domain" description="Immunoglobulin" evidence="4">
    <location>
        <begin position="286"/>
        <end position="372"/>
    </location>
</feature>
<evidence type="ECO:0000256" key="2">
    <source>
        <dbReference type="ARBA" id="ARBA00022692"/>
    </source>
</evidence>
<dbReference type="CDD" id="cd05716">
    <property type="entry name" value="IgV_pIgR_like"/>
    <property type="match status" value="1"/>
</dbReference>
<reference evidence="5" key="3">
    <citation type="submission" date="2025-09" db="UniProtKB">
        <authorList>
            <consortium name="Ensembl"/>
        </authorList>
    </citation>
    <scope>IDENTIFICATION</scope>
</reference>
<dbReference type="InterPro" id="IPR013106">
    <property type="entry name" value="Ig_V-set"/>
</dbReference>
<organism evidence="5 6">
    <name type="scientific">Sparus aurata</name>
    <name type="common">Gilthead sea bream</name>
    <dbReference type="NCBI Taxonomy" id="8175"/>
    <lineage>
        <taxon>Eukaryota</taxon>
        <taxon>Metazoa</taxon>
        <taxon>Chordata</taxon>
        <taxon>Craniata</taxon>
        <taxon>Vertebrata</taxon>
        <taxon>Euteleostomi</taxon>
        <taxon>Actinopterygii</taxon>
        <taxon>Neopterygii</taxon>
        <taxon>Teleostei</taxon>
        <taxon>Neoteleostei</taxon>
        <taxon>Acanthomorphata</taxon>
        <taxon>Eupercaria</taxon>
        <taxon>Spariformes</taxon>
        <taxon>Sparidae</taxon>
        <taxon>Sparus</taxon>
    </lineage>
</organism>
<evidence type="ECO:0000313" key="5">
    <source>
        <dbReference type="Ensembl" id="ENSSAUP00010044837.1"/>
    </source>
</evidence>
<keyword evidence="2" id="KW-0812">Transmembrane</keyword>
<dbReference type="InterPro" id="IPR013783">
    <property type="entry name" value="Ig-like_fold"/>
</dbReference>
<name>A0A671X0Z5_SPAAU</name>
<dbReference type="SUPFAM" id="SSF48726">
    <property type="entry name" value="Immunoglobulin"/>
    <property type="match status" value="3"/>
</dbReference>
<dbReference type="AlphaFoldDB" id="A0A671X0Z5"/>
<evidence type="ECO:0000256" key="1">
    <source>
        <dbReference type="ARBA" id="ARBA00004370"/>
    </source>
</evidence>
<reference evidence="5" key="1">
    <citation type="submission" date="2021-04" db="EMBL/GenBank/DDBJ databases">
        <authorList>
            <consortium name="Wellcome Sanger Institute Data Sharing"/>
        </authorList>
    </citation>
    <scope>NUCLEOTIDE SEQUENCE [LARGE SCALE GENOMIC DNA]</scope>
</reference>
<dbReference type="PANTHER" id="PTHR11860">
    <property type="entry name" value="POLYMERIC-IMMUNOGLOBULIN RECEPTOR"/>
    <property type="match status" value="1"/>
</dbReference>
<protein>
    <recommendedName>
        <fullName evidence="4">Immunoglobulin domain-containing protein</fullName>
    </recommendedName>
</protein>
<evidence type="ECO:0000313" key="6">
    <source>
        <dbReference type="Proteomes" id="UP000472265"/>
    </source>
</evidence>
<dbReference type="GO" id="GO:0005886">
    <property type="term" value="C:plasma membrane"/>
    <property type="evidence" value="ECO:0007669"/>
    <property type="project" value="TreeGrafter"/>
</dbReference>
<dbReference type="Pfam" id="PF07686">
    <property type="entry name" value="V-set"/>
    <property type="match status" value="2"/>
</dbReference>
<dbReference type="InParanoid" id="A0A671X0Z5"/>
<feature type="domain" description="Immunoglobulin" evidence="4">
    <location>
        <begin position="32"/>
        <end position="130"/>
    </location>
</feature>
<keyword evidence="3" id="KW-0472">Membrane</keyword>
<accession>A0A671X0Z5</accession>
<comment type="subcellular location">
    <subcellularLocation>
        <location evidence="1">Membrane</location>
    </subcellularLocation>
</comment>
<evidence type="ECO:0000256" key="3">
    <source>
        <dbReference type="ARBA" id="ARBA00023136"/>
    </source>
</evidence>
<dbReference type="GO" id="GO:0004888">
    <property type="term" value="F:transmembrane signaling receptor activity"/>
    <property type="evidence" value="ECO:0007669"/>
    <property type="project" value="TreeGrafter"/>
</dbReference>
<keyword evidence="6" id="KW-1185">Reference proteome</keyword>
<proteinExistence type="predicted"/>
<dbReference type="InterPro" id="IPR036179">
    <property type="entry name" value="Ig-like_dom_sf"/>
</dbReference>
<dbReference type="InterPro" id="IPR050671">
    <property type="entry name" value="CD300_family_receptors"/>
</dbReference>
<reference evidence="5" key="2">
    <citation type="submission" date="2025-08" db="UniProtKB">
        <authorList>
            <consortium name="Ensembl"/>
        </authorList>
    </citation>
    <scope>IDENTIFICATION</scope>
</reference>